<dbReference type="AlphaFoldDB" id="A0A6G1HSX2"/>
<gene>
    <name evidence="1" type="ORF">EJ06DRAFT_65603</name>
</gene>
<evidence type="ECO:0000313" key="2">
    <source>
        <dbReference type="Proteomes" id="UP000799640"/>
    </source>
</evidence>
<name>A0A6G1HSX2_9PEZI</name>
<reference evidence="1" key="1">
    <citation type="journal article" date="2020" name="Stud. Mycol.">
        <title>101 Dothideomycetes genomes: a test case for predicting lifestyles and emergence of pathogens.</title>
        <authorList>
            <person name="Haridas S."/>
            <person name="Albert R."/>
            <person name="Binder M."/>
            <person name="Bloem J."/>
            <person name="Labutti K."/>
            <person name="Salamov A."/>
            <person name="Andreopoulos B."/>
            <person name="Baker S."/>
            <person name="Barry K."/>
            <person name="Bills G."/>
            <person name="Bluhm B."/>
            <person name="Cannon C."/>
            <person name="Castanera R."/>
            <person name="Culley D."/>
            <person name="Daum C."/>
            <person name="Ezra D."/>
            <person name="Gonzalez J."/>
            <person name="Henrissat B."/>
            <person name="Kuo A."/>
            <person name="Liang C."/>
            <person name="Lipzen A."/>
            <person name="Lutzoni F."/>
            <person name="Magnuson J."/>
            <person name="Mondo S."/>
            <person name="Nolan M."/>
            <person name="Ohm R."/>
            <person name="Pangilinan J."/>
            <person name="Park H.-J."/>
            <person name="Ramirez L."/>
            <person name="Alfaro M."/>
            <person name="Sun H."/>
            <person name="Tritt A."/>
            <person name="Yoshinaga Y."/>
            <person name="Zwiers L.-H."/>
            <person name="Turgeon B."/>
            <person name="Goodwin S."/>
            <person name="Spatafora J."/>
            <person name="Crous P."/>
            <person name="Grigoriev I."/>
        </authorList>
    </citation>
    <scope>NUCLEOTIDE SEQUENCE</scope>
    <source>
        <strain evidence="1">CBS 262.69</strain>
    </source>
</reference>
<dbReference type="EMBL" id="ML996698">
    <property type="protein sequence ID" value="KAF2399011.1"/>
    <property type="molecule type" value="Genomic_DNA"/>
</dbReference>
<organism evidence="1 2">
    <name type="scientific">Trichodelitschia bisporula</name>
    <dbReference type="NCBI Taxonomy" id="703511"/>
    <lineage>
        <taxon>Eukaryota</taxon>
        <taxon>Fungi</taxon>
        <taxon>Dikarya</taxon>
        <taxon>Ascomycota</taxon>
        <taxon>Pezizomycotina</taxon>
        <taxon>Dothideomycetes</taxon>
        <taxon>Dothideomycetes incertae sedis</taxon>
        <taxon>Phaeotrichales</taxon>
        <taxon>Phaeotrichaceae</taxon>
        <taxon>Trichodelitschia</taxon>
    </lineage>
</organism>
<dbReference type="Proteomes" id="UP000799640">
    <property type="component" value="Unassembled WGS sequence"/>
</dbReference>
<evidence type="ECO:0000313" key="1">
    <source>
        <dbReference type="EMBL" id="KAF2399011.1"/>
    </source>
</evidence>
<proteinExistence type="predicted"/>
<sequence>MWQDFLVSDRENAARQLRERYVRINPRLSIDPSHGTNAMKHFDRIQRQTQSYLDTQLTVIDRIVMNLVASLFFFTASTLPVPTGEGSGYKITGKVVCRLRERKDYIRALGTFLVQRQRSGVKLSLEVRECTCGESGNTIQKIELEETVERMISGRDPYVIIRNLAVSTKNAQVDMSLLLTSPGKPLNRYSLSRFPRRIMLDDSELRINGTAETEDSTLADLTDAEDELSQQTSYIATSSDSESVPVHEPLADMSLLLRHTGAVFPSLLSLVPSMIE</sequence>
<keyword evidence="2" id="KW-1185">Reference proteome</keyword>
<protein>
    <submittedName>
        <fullName evidence="1">Uncharacterized protein</fullName>
    </submittedName>
</protein>
<accession>A0A6G1HSX2</accession>